<dbReference type="EMBL" id="BK015443">
    <property type="protein sequence ID" value="DAE06942.1"/>
    <property type="molecule type" value="Genomic_DNA"/>
</dbReference>
<accession>A0A8S5PIQ3</accession>
<evidence type="ECO:0000313" key="1">
    <source>
        <dbReference type="EMBL" id="DAE06942.1"/>
    </source>
</evidence>
<proteinExistence type="predicted"/>
<organism evidence="1">
    <name type="scientific">Siphoviridae sp. ctL0q1</name>
    <dbReference type="NCBI Taxonomy" id="2825449"/>
    <lineage>
        <taxon>Viruses</taxon>
        <taxon>Duplodnaviria</taxon>
        <taxon>Heunggongvirae</taxon>
        <taxon>Uroviricota</taxon>
        <taxon>Caudoviricetes</taxon>
    </lineage>
</organism>
<name>A0A8S5PIQ3_9CAUD</name>
<reference evidence="1" key="1">
    <citation type="journal article" date="2021" name="Proc. Natl. Acad. Sci. U.S.A.">
        <title>A Catalog of Tens of Thousands of Viruses from Human Metagenomes Reveals Hidden Associations with Chronic Diseases.</title>
        <authorList>
            <person name="Tisza M.J."/>
            <person name="Buck C.B."/>
        </authorList>
    </citation>
    <scope>NUCLEOTIDE SEQUENCE</scope>
    <source>
        <strain evidence="1">CtL0q1</strain>
    </source>
</reference>
<protein>
    <submittedName>
        <fullName evidence="1">Uncharacterized protein</fullName>
    </submittedName>
</protein>
<sequence length="214" mass="25014">MAEQLLTKDDVLNKLRAYGKNPDDDVIRIKKRIRHILLRSPELLYALHVKDLESELFSKDGSINWEWNAEKEEFEPLGEWDRYEGSDAPIRPFLFIPNTQTDVENFLCYQVDTDENIRYNPSEKVLQIVFTIFVHGGNRVDPLTGIARHDLIAGIIREKFAWIGLEISTTTPVYNKESTTDNNYVVRTLKYECTLPNDLVETSNGRTFYKNKRW</sequence>